<evidence type="ECO:0000256" key="3">
    <source>
        <dbReference type="ARBA" id="ARBA00023163"/>
    </source>
</evidence>
<dbReference type="PANTHER" id="PTHR30055">
    <property type="entry name" value="HTH-TYPE TRANSCRIPTIONAL REGULATOR RUTR"/>
    <property type="match status" value="1"/>
</dbReference>
<name>A0ABW1SU62_9LACO</name>
<evidence type="ECO:0000256" key="2">
    <source>
        <dbReference type="ARBA" id="ARBA00023125"/>
    </source>
</evidence>
<dbReference type="SUPFAM" id="SSF46689">
    <property type="entry name" value="Homeodomain-like"/>
    <property type="match status" value="1"/>
</dbReference>
<dbReference type="EMBL" id="JBHSSK010000029">
    <property type="protein sequence ID" value="MFC6208081.1"/>
    <property type="molecule type" value="Genomic_DNA"/>
</dbReference>
<dbReference type="Proteomes" id="UP001596254">
    <property type="component" value="Unassembled WGS sequence"/>
</dbReference>
<dbReference type="RefSeq" id="WP_225426662.1">
    <property type="nucleotide sequence ID" value="NZ_JBHSSK010000029.1"/>
</dbReference>
<proteinExistence type="predicted"/>
<dbReference type="InterPro" id="IPR001647">
    <property type="entry name" value="HTH_TetR"/>
</dbReference>
<gene>
    <name evidence="6" type="ORF">ACFP1G_11470</name>
</gene>
<dbReference type="InterPro" id="IPR023772">
    <property type="entry name" value="DNA-bd_HTH_TetR-type_CS"/>
</dbReference>
<accession>A0ABW1SU62</accession>
<dbReference type="InterPro" id="IPR050109">
    <property type="entry name" value="HTH-type_TetR-like_transc_reg"/>
</dbReference>
<dbReference type="InterPro" id="IPR009057">
    <property type="entry name" value="Homeodomain-like_sf"/>
</dbReference>
<feature type="domain" description="HTH tetR-type" evidence="5">
    <location>
        <begin position="1"/>
        <end position="55"/>
    </location>
</feature>
<reference evidence="7" key="1">
    <citation type="journal article" date="2019" name="Int. J. Syst. Evol. Microbiol.">
        <title>The Global Catalogue of Microorganisms (GCM) 10K type strain sequencing project: providing services to taxonomists for standard genome sequencing and annotation.</title>
        <authorList>
            <consortium name="The Broad Institute Genomics Platform"/>
            <consortium name="The Broad Institute Genome Sequencing Center for Infectious Disease"/>
            <person name="Wu L."/>
            <person name="Ma J."/>
        </authorList>
    </citation>
    <scope>NUCLEOTIDE SEQUENCE [LARGE SCALE GENOMIC DNA]</scope>
    <source>
        <strain evidence="7">CCM 8905</strain>
    </source>
</reference>
<sequence length="160" mass="17444">MQQQARQQLENQGVAQISLRQIAKFLAVTPAAVYRHFPDKASLIAALGVEIQAEFAAALREDVLASADATTMLHRMVTNLSDYAQNHPQAVAFYLTQPQPVPQSLTTVITLLATQDQLTTAPAQLARGVWTFLLGVLVQGTAESADAEWITQQLVVLIHQ</sequence>
<dbReference type="PROSITE" id="PS01081">
    <property type="entry name" value="HTH_TETR_1"/>
    <property type="match status" value="1"/>
</dbReference>
<keyword evidence="3" id="KW-0804">Transcription</keyword>
<keyword evidence="2 4" id="KW-0238">DNA-binding</keyword>
<keyword evidence="7" id="KW-1185">Reference proteome</keyword>
<dbReference type="PANTHER" id="PTHR30055:SF234">
    <property type="entry name" value="HTH-TYPE TRANSCRIPTIONAL REGULATOR BETI"/>
    <property type="match status" value="1"/>
</dbReference>
<comment type="caution">
    <text evidence="6">The sequence shown here is derived from an EMBL/GenBank/DDBJ whole genome shotgun (WGS) entry which is preliminary data.</text>
</comment>
<keyword evidence="1" id="KW-0805">Transcription regulation</keyword>
<evidence type="ECO:0000259" key="5">
    <source>
        <dbReference type="PROSITE" id="PS50977"/>
    </source>
</evidence>
<evidence type="ECO:0000313" key="7">
    <source>
        <dbReference type="Proteomes" id="UP001596254"/>
    </source>
</evidence>
<protein>
    <submittedName>
        <fullName evidence="6">TetR/AcrR family transcriptional regulator</fullName>
    </submittedName>
</protein>
<evidence type="ECO:0000256" key="1">
    <source>
        <dbReference type="ARBA" id="ARBA00023015"/>
    </source>
</evidence>
<feature type="DNA-binding region" description="H-T-H motif" evidence="4">
    <location>
        <begin position="18"/>
        <end position="37"/>
    </location>
</feature>
<dbReference type="Gene3D" id="1.10.357.10">
    <property type="entry name" value="Tetracycline Repressor, domain 2"/>
    <property type="match status" value="1"/>
</dbReference>
<evidence type="ECO:0000256" key="4">
    <source>
        <dbReference type="PROSITE-ProRule" id="PRU00335"/>
    </source>
</evidence>
<evidence type="ECO:0000313" key="6">
    <source>
        <dbReference type="EMBL" id="MFC6208081.1"/>
    </source>
</evidence>
<dbReference type="Pfam" id="PF00440">
    <property type="entry name" value="TetR_N"/>
    <property type="match status" value="1"/>
</dbReference>
<dbReference type="PROSITE" id="PS50977">
    <property type="entry name" value="HTH_TETR_2"/>
    <property type="match status" value="1"/>
</dbReference>
<organism evidence="6 7">
    <name type="scientific">Levilactobacillus tongjiangensis</name>
    <dbReference type="NCBI Taxonomy" id="2486023"/>
    <lineage>
        <taxon>Bacteria</taxon>
        <taxon>Bacillati</taxon>
        <taxon>Bacillota</taxon>
        <taxon>Bacilli</taxon>
        <taxon>Lactobacillales</taxon>
        <taxon>Lactobacillaceae</taxon>
        <taxon>Levilactobacillus</taxon>
    </lineage>
</organism>